<evidence type="ECO:0000256" key="1">
    <source>
        <dbReference type="SAM" id="Phobius"/>
    </source>
</evidence>
<keyword evidence="1" id="KW-0472">Membrane</keyword>
<accession>A0AAV0AXN5</accession>
<sequence length="268" mass="29539">MQHLVYSSSLLASITTLVLSIYSLNAPAWIRFDTPSSSPLQYSESYGLKFKCGRSNIAPDFVCRPFPDRSRDCGASSNSILEDPFFEKLLSADDRQLPLNRSIHQFLHRKNSSSSIKTAPMGSGSIELLESASSVLDRLGAQRFGFCEKWNSAGFCAEMSIVIGAISIFCVSIVLLGNRHRQKHGWKICAGLIAIHAVSQITTWVFVLQIFNTDNRFYIGSKLSTSFYISVASSMIDLICLTGLVAAGIVENDDDDDSNDESNYQPIP</sequence>
<evidence type="ECO:0000313" key="3">
    <source>
        <dbReference type="Proteomes" id="UP001153365"/>
    </source>
</evidence>
<name>A0AAV0AXN5_PHAPC</name>
<comment type="caution">
    <text evidence="2">The sequence shown here is derived from an EMBL/GenBank/DDBJ whole genome shotgun (WGS) entry which is preliminary data.</text>
</comment>
<proteinExistence type="predicted"/>
<gene>
    <name evidence="2" type="ORF">PPACK8108_LOCUS8963</name>
</gene>
<organism evidence="2 3">
    <name type="scientific">Phakopsora pachyrhizi</name>
    <name type="common">Asian soybean rust disease fungus</name>
    <dbReference type="NCBI Taxonomy" id="170000"/>
    <lineage>
        <taxon>Eukaryota</taxon>
        <taxon>Fungi</taxon>
        <taxon>Dikarya</taxon>
        <taxon>Basidiomycota</taxon>
        <taxon>Pucciniomycotina</taxon>
        <taxon>Pucciniomycetes</taxon>
        <taxon>Pucciniales</taxon>
        <taxon>Phakopsoraceae</taxon>
        <taxon>Phakopsora</taxon>
    </lineage>
</organism>
<keyword evidence="1" id="KW-1133">Transmembrane helix</keyword>
<reference evidence="2" key="1">
    <citation type="submission" date="2022-06" db="EMBL/GenBank/DDBJ databases">
        <authorList>
            <consortium name="SYNGENTA / RWTH Aachen University"/>
        </authorList>
    </citation>
    <scope>NUCLEOTIDE SEQUENCE</scope>
</reference>
<feature type="transmembrane region" description="Helical" evidence="1">
    <location>
        <begin position="188"/>
        <end position="207"/>
    </location>
</feature>
<evidence type="ECO:0000313" key="2">
    <source>
        <dbReference type="EMBL" id="CAH7674061.1"/>
    </source>
</evidence>
<protein>
    <submittedName>
        <fullName evidence="2">Uncharacterized protein</fullName>
    </submittedName>
</protein>
<keyword evidence="1" id="KW-0812">Transmembrane</keyword>
<keyword evidence="3" id="KW-1185">Reference proteome</keyword>
<dbReference type="AlphaFoldDB" id="A0AAV0AXN5"/>
<dbReference type="Proteomes" id="UP001153365">
    <property type="component" value="Unassembled WGS sequence"/>
</dbReference>
<feature type="transmembrane region" description="Helical" evidence="1">
    <location>
        <begin position="227"/>
        <end position="250"/>
    </location>
</feature>
<feature type="transmembrane region" description="Helical" evidence="1">
    <location>
        <begin position="159"/>
        <end position="176"/>
    </location>
</feature>
<dbReference type="EMBL" id="CALTRL010001889">
    <property type="protein sequence ID" value="CAH7674061.1"/>
    <property type="molecule type" value="Genomic_DNA"/>
</dbReference>